<keyword evidence="3" id="KW-0238">DNA-binding</keyword>
<dbReference type="InterPro" id="IPR010998">
    <property type="entry name" value="Integrase_recombinase_N"/>
</dbReference>
<dbReference type="GO" id="GO:0003677">
    <property type="term" value="F:DNA binding"/>
    <property type="evidence" value="ECO:0007669"/>
    <property type="project" value="UniProtKB-KW"/>
</dbReference>
<evidence type="ECO:0000256" key="2">
    <source>
        <dbReference type="ARBA" id="ARBA00022908"/>
    </source>
</evidence>
<dbReference type="KEGG" id="pnt:G5B91_25680"/>
<dbReference type="InterPro" id="IPR013762">
    <property type="entry name" value="Integrase-like_cat_sf"/>
</dbReference>
<dbReference type="RefSeq" id="WP_038803282.1">
    <property type="nucleotide sequence ID" value="NZ_CP049140.1"/>
</dbReference>
<proteinExistence type="inferred from homology"/>
<dbReference type="EMBL" id="CP049140">
    <property type="protein sequence ID" value="QIE89471.1"/>
    <property type="molecule type" value="Genomic_DNA"/>
</dbReference>
<dbReference type="SUPFAM" id="SSF56349">
    <property type="entry name" value="DNA breaking-rejoining enzymes"/>
    <property type="match status" value="1"/>
</dbReference>
<dbReference type="GO" id="GO:0006310">
    <property type="term" value="P:DNA recombination"/>
    <property type="evidence" value="ECO:0007669"/>
    <property type="project" value="UniProtKB-KW"/>
</dbReference>
<dbReference type="CDD" id="cd00801">
    <property type="entry name" value="INT_P4_C"/>
    <property type="match status" value="1"/>
</dbReference>
<comment type="similarity">
    <text evidence="1">Belongs to the 'phage' integrase family.</text>
</comment>
<evidence type="ECO:0000256" key="3">
    <source>
        <dbReference type="ARBA" id="ARBA00023125"/>
    </source>
</evidence>
<protein>
    <submittedName>
        <fullName evidence="7">Site-specific integrase</fullName>
    </submittedName>
</protein>
<evidence type="ECO:0000256" key="1">
    <source>
        <dbReference type="ARBA" id="ARBA00008857"/>
    </source>
</evidence>
<keyword evidence="2" id="KW-0229">DNA integration</keyword>
<dbReference type="InterPro" id="IPR002104">
    <property type="entry name" value="Integrase_catalytic"/>
</dbReference>
<dbReference type="Proteomes" id="UP000501063">
    <property type="component" value="Chromosome"/>
</dbReference>
<evidence type="ECO:0000256" key="5">
    <source>
        <dbReference type="SAM" id="MobiDB-lite"/>
    </source>
</evidence>
<dbReference type="InterPro" id="IPR011010">
    <property type="entry name" value="DNA_brk_join_enz"/>
</dbReference>
<dbReference type="Pfam" id="PF00589">
    <property type="entry name" value="Phage_integrase"/>
    <property type="match status" value="1"/>
</dbReference>
<evidence type="ECO:0000256" key="4">
    <source>
        <dbReference type="ARBA" id="ARBA00023172"/>
    </source>
</evidence>
<reference evidence="7 8" key="1">
    <citation type="submission" date="2020-02" db="EMBL/GenBank/DDBJ databases">
        <title>Integrative conjugative elements (ICEs) and plasmids drive adaptation of Pseudomonas nitroreducens strain HBP1 to wastewater environment.</title>
        <authorList>
            <person name="Sentchilo V."/>
            <person name="Carraro N."/>
            <person name="Bertelli C."/>
            <person name="van der Meer J.R."/>
        </authorList>
    </citation>
    <scope>NUCLEOTIDE SEQUENCE [LARGE SCALE GENOMIC DNA]</scope>
    <source>
        <strain evidence="7 8">HBP1</strain>
    </source>
</reference>
<feature type="compositionally biased region" description="Low complexity" evidence="5">
    <location>
        <begin position="413"/>
        <end position="422"/>
    </location>
</feature>
<dbReference type="AlphaFoldDB" id="A0A6G6J4R1"/>
<evidence type="ECO:0000259" key="6">
    <source>
        <dbReference type="PROSITE" id="PS51898"/>
    </source>
</evidence>
<name>A0A6G6J4R1_PSENT</name>
<dbReference type="PANTHER" id="PTHR30629">
    <property type="entry name" value="PROPHAGE INTEGRASE"/>
    <property type="match status" value="1"/>
</dbReference>
<dbReference type="PROSITE" id="PS51898">
    <property type="entry name" value="TYR_RECOMBINASE"/>
    <property type="match status" value="1"/>
</dbReference>
<sequence length="422" mass="47109">MTASTVYVRFSDAEIRRQAQGTAKTLRDARYPALRFRFHQDRARGSWHVVVGGVWGKAGSYPDLQAGAMIDVLPQLVARRTAEPDGASTAQGFTTVGQVLEWQLERQLTNRALSAKRKASVKSMIRRHLLPRLVDLPVYAATKAVLDRVLFWPLQEQFSPGYVRQAYGILMGSMRQAHRLELILSNPMGSMRFTDFVRGKIPPKPAGLRPDGTAQLLGQLAEHYGKAPAEALVALLMLCHGTRLGETRSARWRDFWLEEGLWTIPARDTKTRSEHQLPLTRQVLALLRAHREYQQRRGITSVFLFPGARGKPISASQATVLFTAISGGEWSSHDLRKLARTSWTELGVDHLIGEMLLNHVMKGVTAAYIQTQARERKQAALQLWHDHLDTLGFQRIHGETEPGRAPTDTLTQASSAAAASTF</sequence>
<dbReference type="GO" id="GO:0015074">
    <property type="term" value="P:DNA integration"/>
    <property type="evidence" value="ECO:0007669"/>
    <property type="project" value="UniProtKB-KW"/>
</dbReference>
<dbReference type="Gene3D" id="1.10.150.130">
    <property type="match status" value="1"/>
</dbReference>
<feature type="region of interest" description="Disordered" evidence="5">
    <location>
        <begin position="398"/>
        <end position="422"/>
    </location>
</feature>
<dbReference type="InterPro" id="IPR050808">
    <property type="entry name" value="Phage_Integrase"/>
</dbReference>
<accession>A0A6G6J4R1</accession>
<dbReference type="PANTHER" id="PTHR30629:SF6">
    <property type="entry name" value="PROPHAGE INTEGRASE INTA-RELATED"/>
    <property type="match status" value="1"/>
</dbReference>
<dbReference type="Gene3D" id="1.10.443.10">
    <property type="entry name" value="Intergrase catalytic core"/>
    <property type="match status" value="1"/>
</dbReference>
<gene>
    <name evidence="7" type="ORF">G5B91_25680</name>
</gene>
<feature type="domain" description="Tyr recombinase" evidence="6">
    <location>
        <begin position="203"/>
        <end position="382"/>
    </location>
</feature>
<evidence type="ECO:0000313" key="7">
    <source>
        <dbReference type="EMBL" id="QIE89471.1"/>
    </source>
</evidence>
<evidence type="ECO:0000313" key="8">
    <source>
        <dbReference type="Proteomes" id="UP000501063"/>
    </source>
</evidence>
<keyword evidence="4" id="KW-0233">DNA recombination</keyword>
<organism evidence="7 8">
    <name type="scientific">Pseudomonas nitroreducens</name>
    <dbReference type="NCBI Taxonomy" id="46680"/>
    <lineage>
        <taxon>Bacteria</taxon>
        <taxon>Pseudomonadati</taxon>
        <taxon>Pseudomonadota</taxon>
        <taxon>Gammaproteobacteria</taxon>
        <taxon>Pseudomonadales</taxon>
        <taxon>Pseudomonadaceae</taxon>
        <taxon>Pseudomonas</taxon>
    </lineage>
</organism>